<comment type="caution">
    <text evidence="1">The sequence shown here is derived from an EMBL/GenBank/DDBJ whole genome shotgun (WGS) entry which is preliminary data.</text>
</comment>
<proteinExistence type="predicted"/>
<evidence type="ECO:0000313" key="1">
    <source>
        <dbReference type="EMBL" id="NMG26714.1"/>
    </source>
</evidence>
<accession>A0ABX1PQ26</accession>
<sequence length="68" mass="7560">MPITQSDIDSLNGAIAHGERLVRFSDGRTVEYRSVSELILARDDLQRQLAAGQSRPRRAYLAQGGRGY</sequence>
<protein>
    <submittedName>
        <fullName evidence="1">Uncharacterized protein</fullName>
    </submittedName>
</protein>
<gene>
    <name evidence="1" type="ORF">GO606_18760</name>
</gene>
<dbReference type="NCBIfam" id="NF047331">
    <property type="entry name" value="phage_HTJ"/>
    <property type="match status" value="1"/>
</dbReference>
<reference evidence="1" key="1">
    <citation type="submission" date="2019-12" db="EMBL/GenBank/DDBJ databases">
        <title>Comparative genomics gives insights into the taxonomy of the Azoarcus-Aromatoleum group and reveals separate origins of nif in the plant-associated Azoarcus and non-plant-associated Aromatoleum sub-groups.</title>
        <authorList>
            <person name="Lafos M."/>
            <person name="Maluk M."/>
            <person name="Batista M."/>
            <person name="Junghare M."/>
            <person name="Carmona M."/>
            <person name="Faoro H."/>
            <person name="Cruz L.M."/>
            <person name="Battistoni F."/>
            <person name="De Souza E."/>
            <person name="Pedrosa F."/>
            <person name="Chen W.-M."/>
            <person name="Poole P.S."/>
            <person name="Dixon R.A."/>
            <person name="James E.K."/>
        </authorList>
    </citation>
    <scope>NUCLEOTIDE SEQUENCE</scope>
    <source>
        <strain evidence="1">LuFRes1</strain>
    </source>
</reference>
<name>A0ABX1PQ26_9RHOO</name>
<dbReference type="EMBL" id="WTVG01000086">
    <property type="protein sequence ID" value="NMG26714.1"/>
    <property type="molecule type" value="Genomic_DNA"/>
</dbReference>
<organism evidence="1 2">
    <name type="scientific">Aromatoleum anaerobium</name>
    <dbReference type="NCBI Taxonomy" id="182180"/>
    <lineage>
        <taxon>Bacteria</taxon>
        <taxon>Pseudomonadati</taxon>
        <taxon>Pseudomonadota</taxon>
        <taxon>Betaproteobacteria</taxon>
        <taxon>Rhodocyclales</taxon>
        <taxon>Rhodocyclaceae</taxon>
        <taxon>Aromatoleum</taxon>
    </lineage>
</organism>
<keyword evidence="2" id="KW-1185">Reference proteome</keyword>
<evidence type="ECO:0000313" key="2">
    <source>
        <dbReference type="Proteomes" id="UP000615989"/>
    </source>
</evidence>
<dbReference type="Proteomes" id="UP000615989">
    <property type="component" value="Unassembled WGS sequence"/>
</dbReference>
<dbReference type="RefSeq" id="WP_169120092.1">
    <property type="nucleotide sequence ID" value="NZ_WTVG02000040.1"/>
</dbReference>